<keyword evidence="4" id="KW-0472">Membrane</keyword>
<reference evidence="5" key="1">
    <citation type="journal article" date="2012" name="Nature">
        <title>The oyster genome reveals stress adaptation and complexity of shell formation.</title>
        <authorList>
            <person name="Zhang G."/>
            <person name="Fang X."/>
            <person name="Guo X."/>
            <person name="Li L."/>
            <person name="Luo R."/>
            <person name="Xu F."/>
            <person name="Yang P."/>
            <person name="Zhang L."/>
            <person name="Wang X."/>
            <person name="Qi H."/>
            <person name="Xiong Z."/>
            <person name="Que H."/>
            <person name="Xie Y."/>
            <person name="Holland P.W."/>
            <person name="Paps J."/>
            <person name="Zhu Y."/>
            <person name="Wu F."/>
            <person name="Chen Y."/>
            <person name="Wang J."/>
            <person name="Peng C."/>
            <person name="Meng J."/>
            <person name="Yang L."/>
            <person name="Liu J."/>
            <person name="Wen B."/>
            <person name="Zhang N."/>
            <person name="Huang Z."/>
            <person name="Zhu Q."/>
            <person name="Feng Y."/>
            <person name="Mount A."/>
            <person name="Hedgecock D."/>
            <person name="Xu Z."/>
            <person name="Liu Y."/>
            <person name="Domazet-Loso T."/>
            <person name="Du Y."/>
            <person name="Sun X."/>
            <person name="Zhang S."/>
            <person name="Liu B."/>
            <person name="Cheng P."/>
            <person name="Jiang X."/>
            <person name="Li J."/>
            <person name="Fan D."/>
            <person name="Wang W."/>
            <person name="Fu W."/>
            <person name="Wang T."/>
            <person name="Wang B."/>
            <person name="Zhang J."/>
            <person name="Peng Z."/>
            <person name="Li Y."/>
            <person name="Li N."/>
            <person name="Wang J."/>
            <person name="Chen M."/>
            <person name="He Y."/>
            <person name="Tan F."/>
            <person name="Song X."/>
            <person name="Zheng Q."/>
            <person name="Huang R."/>
            <person name="Yang H."/>
            <person name="Du X."/>
            <person name="Chen L."/>
            <person name="Yang M."/>
            <person name="Gaffney P.M."/>
            <person name="Wang S."/>
            <person name="Luo L."/>
            <person name="She Z."/>
            <person name="Ming Y."/>
            <person name="Huang W."/>
            <person name="Zhang S."/>
            <person name="Huang B."/>
            <person name="Zhang Y."/>
            <person name="Qu T."/>
            <person name="Ni P."/>
            <person name="Miao G."/>
            <person name="Wang J."/>
            <person name="Wang Q."/>
            <person name="Steinberg C.E."/>
            <person name="Wang H."/>
            <person name="Li N."/>
            <person name="Qian L."/>
            <person name="Zhang G."/>
            <person name="Li Y."/>
            <person name="Yang H."/>
            <person name="Liu X."/>
            <person name="Wang J."/>
            <person name="Yin Y."/>
            <person name="Wang J."/>
        </authorList>
    </citation>
    <scope>NUCLEOTIDE SEQUENCE [LARGE SCALE GENOMIC DNA]</scope>
    <source>
        <strain evidence="5">05x7-T-G4-1.051#20</strain>
    </source>
</reference>
<dbReference type="InterPro" id="IPR036259">
    <property type="entry name" value="MFS_trans_sf"/>
</dbReference>
<evidence type="ECO:0000256" key="3">
    <source>
        <dbReference type="ARBA" id="ARBA00022989"/>
    </source>
</evidence>
<keyword evidence="3" id="KW-1133">Transmembrane helix</keyword>
<dbReference type="EMBL" id="JH815759">
    <property type="protein sequence ID" value="EKC41934.1"/>
    <property type="molecule type" value="Genomic_DNA"/>
</dbReference>
<evidence type="ECO:0000256" key="1">
    <source>
        <dbReference type="ARBA" id="ARBA00004141"/>
    </source>
</evidence>
<keyword evidence="2" id="KW-0812">Transmembrane</keyword>
<evidence type="ECO:0000313" key="5">
    <source>
        <dbReference type="EMBL" id="EKC41934.1"/>
    </source>
</evidence>
<protein>
    <submittedName>
        <fullName evidence="5">Solute carrier family 22 member 8</fullName>
    </submittedName>
</protein>
<dbReference type="InParanoid" id="K1RDZ8"/>
<name>K1RDZ8_MAGGI</name>
<dbReference type="SUPFAM" id="SSF103473">
    <property type="entry name" value="MFS general substrate transporter"/>
    <property type="match status" value="1"/>
</dbReference>
<dbReference type="PANTHER" id="PTHR24064">
    <property type="entry name" value="SOLUTE CARRIER FAMILY 22 MEMBER"/>
    <property type="match status" value="1"/>
</dbReference>
<evidence type="ECO:0000256" key="2">
    <source>
        <dbReference type="ARBA" id="ARBA00022692"/>
    </source>
</evidence>
<proteinExistence type="predicted"/>
<dbReference type="AlphaFoldDB" id="K1RDZ8"/>
<comment type="subcellular location">
    <subcellularLocation>
        <location evidence="1">Membrane</location>
        <topology evidence="1">Multi-pass membrane protein</topology>
    </subcellularLocation>
</comment>
<sequence length="156" mass="17721">MDLVCDQAYLGELVQTLIMTGQLVGAAFASSLSDKYGRKTVHLTSHLLTLALGIGVAFSPNYMVLAILKFILGVVQQERWIRFFVYLFKTGGINFPFCRNTGRRSSLGSWNYIFWDVFHRYIINFESAGNTWCRTSSKSKRGGRIVQQKKTFMATK</sequence>
<organism evidence="5">
    <name type="scientific">Magallana gigas</name>
    <name type="common">Pacific oyster</name>
    <name type="synonym">Crassostrea gigas</name>
    <dbReference type="NCBI Taxonomy" id="29159"/>
    <lineage>
        <taxon>Eukaryota</taxon>
        <taxon>Metazoa</taxon>
        <taxon>Spiralia</taxon>
        <taxon>Lophotrochozoa</taxon>
        <taxon>Mollusca</taxon>
        <taxon>Bivalvia</taxon>
        <taxon>Autobranchia</taxon>
        <taxon>Pteriomorphia</taxon>
        <taxon>Ostreida</taxon>
        <taxon>Ostreoidea</taxon>
        <taxon>Ostreidae</taxon>
        <taxon>Magallana</taxon>
    </lineage>
</organism>
<accession>K1RDZ8</accession>
<dbReference type="GO" id="GO:0016020">
    <property type="term" value="C:membrane"/>
    <property type="evidence" value="ECO:0007669"/>
    <property type="project" value="UniProtKB-SubCell"/>
</dbReference>
<evidence type="ECO:0000256" key="4">
    <source>
        <dbReference type="ARBA" id="ARBA00023136"/>
    </source>
</evidence>
<dbReference type="Gene3D" id="1.20.1250.20">
    <property type="entry name" value="MFS general substrate transporter like domains"/>
    <property type="match status" value="1"/>
</dbReference>
<dbReference type="InterPro" id="IPR005828">
    <property type="entry name" value="MFS_sugar_transport-like"/>
</dbReference>
<dbReference type="HOGENOM" id="CLU_1688460_0_0_1"/>
<gene>
    <name evidence="5" type="ORF">CGI_10015171</name>
</gene>
<dbReference type="Pfam" id="PF00083">
    <property type="entry name" value="Sugar_tr"/>
    <property type="match status" value="1"/>
</dbReference>
<dbReference type="GO" id="GO:0022857">
    <property type="term" value="F:transmembrane transporter activity"/>
    <property type="evidence" value="ECO:0007669"/>
    <property type="project" value="InterPro"/>
</dbReference>